<evidence type="ECO:0000256" key="1">
    <source>
        <dbReference type="SAM" id="Phobius"/>
    </source>
</evidence>
<evidence type="ECO:0000313" key="2">
    <source>
        <dbReference type="EMBL" id="CCI83322.1"/>
    </source>
</evidence>
<dbReference type="OrthoDB" id="3429068at2"/>
<keyword evidence="4" id="KW-1185">Reference proteome</keyword>
<gene>
    <name evidence="2" type="ORF">BN46_0585</name>
    <name evidence="3" type="ORF">HMPREF9719_00949</name>
</gene>
<organism evidence="2 5">
    <name type="scientific">Corynebacterium otitidis ATCC 51513</name>
    <dbReference type="NCBI Taxonomy" id="883169"/>
    <lineage>
        <taxon>Bacteria</taxon>
        <taxon>Bacillati</taxon>
        <taxon>Actinomycetota</taxon>
        <taxon>Actinomycetes</taxon>
        <taxon>Mycobacteriales</taxon>
        <taxon>Corynebacteriaceae</taxon>
        <taxon>Corynebacterium</taxon>
    </lineage>
</organism>
<proteinExistence type="predicted"/>
<evidence type="ECO:0000313" key="5">
    <source>
        <dbReference type="Proteomes" id="UP000011016"/>
    </source>
</evidence>
<dbReference type="Proteomes" id="UP000006078">
    <property type="component" value="Unassembled WGS sequence"/>
</dbReference>
<feature type="transmembrane region" description="Helical" evidence="1">
    <location>
        <begin position="82"/>
        <end position="101"/>
    </location>
</feature>
<sequence length="165" mass="17744">MFDLAVALHIIAAVLFLGPVTVALSMFPRKALAAREDPQALGSAKTLNRISRVYGGLSALVPLLGVLVMFTMPDVFFRDVRFHVSIVIAVIAWGLILFYVVPRQGKLLDALAEIHGEPVDNPASAPQGVDWESSAKKLSAASGIFALLWVILAVIMFLPFSFGLA</sequence>
<protein>
    <submittedName>
        <fullName evidence="2">Putative secreted protein</fullName>
    </submittedName>
</protein>
<name>I7L8N3_9CORY</name>
<dbReference type="EMBL" id="CAJZ01000091">
    <property type="protein sequence ID" value="CCI83322.1"/>
    <property type="molecule type" value="Genomic_DNA"/>
</dbReference>
<keyword evidence="1" id="KW-0812">Transmembrane</keyword>
<evidence type="ECO:0000313" key="4">
    <source>
        <dbReference type="Proteomes" id="UP000006078"/>
    </source>
</evidence>
<keyword evidence="1" id="KW-0472">Membrane</keyword>
<dbReference type="eggNOG" id="ENOG50314P5">
    <property type="taxonomic scope" value="Bacteria"/>
</dbReference>
<dbReference type="HOGENOM" id="CLU_114045_0_0_11"/>
<keyword evidence="1" id="KW-1133">Transmembrane helix</keyword>
<reference evidence="2 5" key="1">
    <citation type="journal article" date="2012" name="J. Bacteriol.">
        <title>Draft Genome Sequence of Turicella otitidis ATCC 51513, Isolated from Middle Ear Fluid from a Child with Otitis Media.</title>
        <authorList>
            <person name="Brinkrolf K."/>
            <person name="Schneider J."/>
            <person name="Knecht M."/>
            <person name="Ruckert C."/>
            <person name="Tauch A."/>
        </authorList>
    </citation>
    <scope>NUCLEOTIDE SEQUENCE [LARGE SCALE GENOMIC DNA]</scope>
    <source>
        <strain evidence="2 5">ATCC 51513</strain>
    </source>
</reference>
<feature type="transmembrane region" description="Helical" evidence="1">
    <location>
        <begin position="140"/>
        <end position="164"/>
    </location>
</feature>
<comment type="caution">
    <text evidence="2">The sequence shown here is derived from an EMBL/GenBank/DDBJ whole genome shotgun (WGS) entry which is preliminary data.</text>
</comment>
<reference evidence="3 4" key="2">
    <citation type="submission" date="2012-08" db="EMBL/GenBank/DDBJ databases">
        <title>The Genome Sequence of Turicella otitidis ATCC 51513.</title>
        <authorList>
            <consortium name="The Broad Institute Genome Sequencing Platform"/>
            <person name="Earl A."/>
            <person name="Ward D."/>
            <person name="Feldgarden M."/>
            <person name="Gevers D."/>
            <person name="Huys G."/>
            <person name="Walker B."/>
            <person name="Young S.K."/>
            <person name="Zeng Q."/>
            <person name="Gargeya S."/>
            <person name="Fitzgerald M."/>
            <person name="Haas B."/>
            <person name="Abouelleil A."/>
            <person name="Alvarado L."/>
            <person name="Arachchi H.M."/>
            <person name="Berlin A.M."/>
            <person name="Chapman S.B."/>
            <person name="Goldberg J."/>
            <person name="Griggs A."/>
            <person name="Gujja S."/>
            <person name="Hansen M."/>
            <person name="Howarth C."/>
            <person name="Imamovic A."/>
            <person name="Larimer J."/>
            <person name="McCowen C."/>
            <person name="Montmayeur A."/>
            <person name="Murphy C."/>
            <person name="Neiman D."/>
            <person name="Pearson M."/>
            <person name="Priest M."/>
            <person name="Roberts A."/>
            <person name="Saif S."/>
            <person name="Shea T."/>
            <person name="Sisk P."/>
            <person name="Sykes S."/>
            <person name="Wortman J."/>
            <person name="Nusbaum C."/>
            <person name="Birren B."/>
        </authorList>
    </citation>
    <scope>NUCLEOTIDE SEQUENCE [LARGE SCALE GENOMIC DNA]</scope>
    <source>
        <strain evidence="3 4">ATCC 51513</strain>
    </source>
</reference>
<evidence type="ECO:0000313" key="3">
    <source>
        <dbReference type="EMBL" id="EJZ82183.1"/>
    </source>
</evidence>
<dbReference type="EMBL" id="AHAE01000040">
    <property type="protein sequence ID" value="EJZ82183.1"/>
    <property type="molecule type" value="Genomic_DNA"/>
</dbReference>
<dbReference type="STRING" id="29321.AAV33_04865"/>
<dbReference type="Proteomes" id="UP000011016">
    <property type="component" value="Unassembled WGS sequence"/>
</dbReference>
<dbReference type="RefSeq" id="WP_004600839.1">
    <property type="nucleotide sequence ID" value="NZ_HF541866.1"/>
</dbReference>
<feature type="transmembrane region" description="Helical" evidence="1">
    <location>
        <begin position="49"/>
        <end position="70"/>
    </location>
</feature>
<dbReference type="AlphaFoldDB" id="I7L8N3"/>
<accession>I7L8N3</accession>